<sequence length="185" mass="20817">MYSPRTLHYIILDYTVSDEDLFSADSDLETPLNPLRPALGTYRQQICSAVTRTPVFSAILVENPSRSSNPISCSTSKRFPVCRSSQIIARPQVSDIKSWIIPKLQQQLQNKNIPFSSSAHKDQLFQLYITSLQTSSSHCRNDATPGAQLPCLCSLFTLCPKPRWAHARLFTDLSRSPQSCLHTNF</sequence>
<accession>A0A444UNC9</accession>
<dbReference type="AlphaFoldDB" id="A0A444UNC9"/>
<proteinExistence type="predicted"/>
<protein>
    <submittedName>
        <fullName evidence="1">Uncharacterized protein</fullName>
    </submittedName>
</protein>
<name>A0A444UNC9_ACIRT</name>
<organism evidence="1 2">
    <name type="scientific">Acipenser ruthenus</name>
    <name type="common">Sterlet sturgeon</name>
    <dbReference type="NCBI Taxonomy" id="7906"/>
    <lineage>
        <taxon>Eukaryota</taxon>
        <taxon>Metazoa</taxon>
        <taxon>Chordata</taxon>
        <taxon>Craniata</taxon>
        <taxon>Vertebrata</taxon>
        <taxon>Euteleostomi</taxon>
        <taxon>Actinopterygii</taxon>
        <taxon>Chondrostei</taxon>
        <taxon>Acipenseriformes</taxon>
        <taxon>Acipenseridae</taxon>
        <taxon>Acipenser</taxon>
    </lineage>
</organism>
<dbReference type="EMBL" id="SCEB01214193">
    <property type="protein sequence ID" value="RXM36696.1"/>
    <property type="molecule type" value="Genomic_DNA"/>
</dbReference>
<dbReference type="Proteomes" id="UP000289886">
    <property type="component" value="Unassembled WGS sequence"/>
</dbReference>
<keyword evidence="2" id="KW-1185">Reference proteome</keyword>
<evidence type="ECO:0000313" key="2">
    <source>
        <dbReference type="Proteomes" id="UP000289886"/>
    </source>
</evidence>
<comment type="caution">
    <text evidence="1">The sequence shown here is derived from an EMBL/GenBank/DDBJ whole genome shotgun (WGS) entry which is preliminary data.</text>
</comment>
<reference evidence="1 2" key="1">
    <citation type="submission" date="2019-01" db="EMBL/GenBank/DDBJ databases">
        <title>Draft Genome and Complete Hox-Cluster Characterization of the Sterlet Sturgeon (Acipenser ruthenus).</title>
        <authorList>
            <person name="Wei Q."/>
        </authorList>
    </citation>
    <scope>NUCLEOTIDE SEQUENCE [LARGE SCALE GENOMIC DNA]</scope>
    <source>
        <strain evidence="1">WHYD16114868_AA</strain>
        <tissue evidence="1">Blood</tissue>
    </source>
</reference>
<gene>
    <name evidence="1" type="ORF">EOD39_11548</name>
</gene>
<evidence type="ECO:0000313" key="1">
    <source>
        <dbReference type="EMBL" id="RXM36696.1"/>
    </source>
</evidence>